<evidence type="ECO:0000256" key="9">
    <source>
        <dbReference type="SAM" id="Coils"/>
    </source>
</evidence>
<dbReference type="PROSITE" id="PS50859">
    <property type="entry name" value="LONGIN"/>
    <property type="match status" value="1"/>
</dbReference>
<keyword evidence="3 10" id="KW-0812">Transmembrane</keyword>
<dbReference type="Proteomes" id="UP001470230">
    <property type="component" value="Unassembled WGS sequence"/>
</dbReference>
<dbReference type="Pfam" id="PF13774">
    <property type="entry name" value="Longin"/>
    <property type="match status" value="1"/>
</dbReference>
<keyword evidence="6 10" id="KW-0472">Membrane</keyword>
<proteinExistence type="inferred from homology"/>
<dbReference type="PANTHER" id="PTHR21136">
    <property type="entry name" value="SNARE PROTEINS"/>
    <property type="match status" value="1"/>
</dbReference>
<protein>
    <submittedName>
        <fullName evidence="13">Uncharacterized protein</fullName>
    </submittedName>
</protein>
<evidence type="ECO:0000256" key="2">
    <source>
        <dbReference type="ARBA" id="ARBA00022448"/>
    </source>
</evidence>
<dbReference type="InterPro" id="IPR051097">
    <property type="entry name" value="Synaptobrevin-like_transport"/>
</dbReference>
<dbReference type="SUPFAM" id="SSF64356">
    <property type="entry name" value="SNARE-like"/>
    <property type="match status" value="1"/>
</dbReference>
<keyword evidence="2" id="KW-0813">Transport</keyword>
<evidence type="ECO:0000313" key="13">
    <source>
        <dbReference type="EMBL" id="KAK8878499.1"/>
    </source>
</evidence>
<keyword evidence="4" id="KW-0653">Protein transport</keyword>
<organism evidence="13 14">
    <name type="scientific">Tritrichomonas musculus</name>
    <dbReference type="NCBI Taxonomy" id="1915356"/>
    <lineage>
        <taxon>Eukaryota</taxon>
        <taxon>Metamonada</taxon>
        <taxon>Parabasalia</taxon>
        <taxon>Tritrichomonadida</taxon>
        <taxon>Tritrichomonadidae</taxon>
        <taxon>Tritrichomonas</taxon>
    </lineage>
</organism>
<evidence type="ECO:0000256" key="7">
    <source>
        <dbReference type="ARBA" id="ARBA00046280"/>
    </source>
</evidence>
<dbReference type="PANTHER" id="PTHR21136:SF168">
    <property type="entry name" value="VESICLE-ASSOCIATED MEMBRANE PROTEIN 9"/>
    <property type="match status" value="1"/>
</dbReference>
<feature type="coiled-coil region" evidence="9">
    <location>
        <begin position="124"/>
        <end position="151"/>
    </location>
</feature>
<dbReference type="CDD" id="cd14824">
    <property type="entry name" value="Longin"/>
    <property type="match status" value="1"/>
</dbReference>
<name>A0ABR2JKZ5_9EUKA</name>
<dbReference type="InterPro" id="IPR042855">
    <property type="entry name" value="V_SNARE_CC"/>
</dbReference>
<comment type="subcellular location">
    <subcellularLocation>
        <location evidence="7">Endomembrane system</location>
        <topology evidence="7">Single-pass type IV membrane protein</topology>
    </subcellularLocation>
</comment>
<comment type="caution">
    <text evidence="13">The sequence shown here is derived from an EMBL/GenBank/DDBJ whole genome shotgun (WGS) entry which is preliminary data.</text>
</comment>
<sequence>MTNKTNFQYALVARGTTPLAEYALVQGNQRNIAIKMLESLDPKTPNAIVEQGKSIFYSLTDPDRMTFLALCDAGVTPTLRSSFLEELQRKWRQKYGNSAASFAPNSKNNEFGATEIRNLLTSFNTERNAKLAQAKQNLQETQEKMTQNLTMAFARGEQLNIMEQKAENIKDSAQTFHREATNVRRKMCLQKWRWYILGGVIVIVVIFIIIVIACGGFTFKRCK</sequence>
<dbReference type="Gene3D" id="3.30.450.50">
    <property type="entry name" value="Longin domain"/>
    <property type="match status" value="1"/>
</dbReference>
<dbReference type="InterPro" id="IPR011012">
    <property type="entry name" value="Longin-like_dom_sf"/>
</dbReference>
<evidence type="ECO:0000256" key="6">
    <source>
        <dbReference type="ARBA" id="ARBA00023136"/>
    </source>
</evidence>
<evidence type="ECO:0000256" key="5">
    <source>
        <dbReference type="ARBA" id="ARBA00022989"/>
    </source>
</evidence>
<accession>A0ABR2JKZ5</accession>
<dbReference type="InterPro" id="IPR001388">
    <property type="entry name" value="Synaptobrevin-like"/>
</dbReference>
<dbReference type="SUPFAM" id="SSF58038">
    <property type="entry name" value="SNARE fusion complex"/>
    <property type="match status" value="1"/>
</dbReference>
<evidence type="ECO:0000256" key="10">
    <source>
        <dbReference type="SAM" id="Phobius"/>
    </source>
</evidence>
<dbReference type="InterPro" id="IPR010908">
    <property type="entry name" value="Longin_dom"/>
</dbReference>
<dbReference type="Gene3D" id="1.20.5.110">
    <property type="match status" value="1"/>
</dbReference>
<comment type="similarity">
    <text evidence="1">Belongs to the synaptobrevin family.</text>
</comment>
<evidence type="ECO:0000259" key="11">
    <source>
        <dbReference type="PROSITE" id="PS50859"/>
    </source>
</evidence>
<keyword evidence="5 10" id="KW-1133">Transmembrane helix</keyword>
<evidence type="ECO:0000256" key="3">
    <source>
        <dbReference type="ARBA" id="ARBA00022692"/>
    </source>
</evidence>
<evidence type="ECO:0000313" key="14">
    <source>
        <dbReference type="Proteomes" id="UP001470230"/>
    </source>
</evidence>
<dbReference type="CDD" id="cd15843">
    <property type="entry name" value="R-SNARE"/>
    <property type="match status" value="1"/>
</dbReference>
<gene>
    <name evidence="13" type="ORF">M9Y10_005274</name>
</gene>
<dbReference type="Pfam" id="PF00957">
    <property type="entry name" value="Synaptobrevin"/>
    <property type="match status" value="1"/>
</dbReference>
<evidence type="ECO:0000256" key="8">
    <source>
        <dbReference type="PROSITE-ProRule" id="PRU00290"/>
    </source>
</evidence>
<evidence type="ECO:0000256" key="4">
    <source>
        <dbReference type="ARBA" id="ARBA00022927"/>
    </source>
</evidence>
<feature type="transmembrane region" description="Helical" evidence="10">
    <location>
        <begin position="194"/>
        <end position="219"/>
    </location>
</feature>
<feature type="domain" description="V-SNARE coiled-coil homology" evidence="12">
    <location>
        <begin position="130"/>
        <end position="190"/>
    </location>
</feature>
<evidence type="ECO:0000256" key="1">
    <source>
        <dbReference type="ARBA" id="ARBA00008025"/>
    </source>
</evidence>
<dbReference type="SMART" id="SM01270">
    <property type="entry name" value="Longin"/>
    <property type="match status" value="1"/>
</dbReference>
<dbReference type="EMBL" id="JAPFFF010000011">
    <property type="protein sequence ID" value="KAK8878499.1"/>
    <property type="molecule type" value="Genomic_DNA"/>
</dbReference>
<feature type="domain" description="Longin" evidence="11">
    <location>
        <begin position="11"/>
        <end position="115"/>
    </location>
</feature>
<reference evidence="13 14" key="1">
    <citation type="submission" date="2024-04" db="EMBL/GenBank/DDBJ databases">
        <title>Tritrichomonas musculus Genome.</title>
        <authorList>
            <person name="Alves-Ferreira E."/>
            <person name="Grigg M."/>
            <person name="Lorenzi H."/>
            <person name="Galac M."/>
        </authorList>
    </citation>
    <scope>NUCLEOTIDE SEQUENCE [LARGE SCALE GENOMIC DNA]</scope>
    <source>
        <strain evidence="13 14">EAF2021</strain>
    </source>
</reference>
<keyword evidence="8 9" id="KW-0175">Coiled coil</keyword>
<dbReference type="PRINTS" id="PR00219">
    <property type="entry name" value="SYNAPTOBREVN"/>
</dbReference>
<keyword evidence="14" id="KW-1185">Reference proteome</keyword>
<evidence type="ECO:0000259" key="12">
    <source>
        <dbReference type="PROSITE" id="PS50892"/>
    </source>
</evidence>
<dbReference type="PROSITE" id="PS50892">
    <property type="entry name" value="V_SNARE"/>
    <property type="match status" value="1"/>
</dbReference>